<feature type="transmembrane region" description="Helical" evidence="1">
    <location>
        <begin position="199"/>
        <end position="221"/>
    </location>
</feature>
<feature type="transmembrane region" description="Helical" evidence="1">
    <location>
        <begin position="420"/>
        <end position="441"/>
    </location>
</feature>
<dbReference type="AlphaFoldDB" id="A0A1H3RAX0"/>
<organism evidence="2 3">
    <name type="scientific">Proteiniborus ethanoligenes</name>
    <dbReference type="NCBI Taxonomy" id="415015"/>
    <lineage>
        <taxon>Bacteria</taxon>
        <taxon>Bacillati</taxon>
        <taxon>Bacillota</taxon>
        <taxon>Clostridia</taxon>
        <taxon>Eubacteriales</taxon>
        <taxon>Proteiniborus</taxon>
    </lineage>
</organism>
<keyword evidence="3" id="KW-1185">Reference proteome</keyword>
<feature type="transmembrane region" description="Helical" evidence="1">
    <location>
        <begin position="547"/>
        <end position="570"/>
    </location>
</feature>
<dbReference type="EMBL" id="FNQE01000026">
    <property type="protein sequence ID" value="SDZ22904.1"/>
    <property type="molecule type" value="Genomic_DNA"/>
</dbReference>
<sequence length="593" mass="67185">MYCKYCGQHNANDQTYCQNCGRIIKLNTASLEKTSINETKAAFCRKCGTAVLDRYCIECGTLGYNLMLTHETKSKAVDMSDAIDGLKSKLQDSPIADIKSVDDVKNLVTSVPIFKSSLISSLKILGIGLLISLVLFFAFTRIEPVQEIIYEIEDAANYGYPEVSKLKPNFIDMFNLSLQSPINISANIKGNDYGEKISIGANMILSFKLLILLLIPIIAVVVGQLKLFKDKKTSKESLLEYGLTSLIFSIFVKIIAVVSQKSIKINDPYDYMNLKLRLGFHDLWSIISVFLIIFALHVIISMIIKKDNPFEALNIKQYPDLGNRIKTYITSMGIFTAIVSAAMILLTIIFAFKEGAEVKDVLIIMLLVLPYAFIHTWLFSFGNNMSVTFKGVKGIEPVTMNFWKTFKGVKELKYYSDSAIWGYVFLIIVFIGLIYVIYRVVKDIEKEDYFKKLGFIAGAISIINIILSYLASFGVRISGKGDGRYGIGDMLYELDLDFLRYISNSGAFKQSYTIFSIIIVTFIWVFAIGAIIYFFRENHIYYKVKSFIEVHITKLMLGYTALILVSFYLLQTKLFEDIIEVLIYSIFPLARFL</sequence>
<dbReference type="Proteomes" id="UP000198625">
    <property type="component" value="Unassembled WGS sequence"/>
</dbReference>
<feature type="transmembrane region" description="Helical" evidence="1">
    <location>
        <begin position="241"/>
        <end position="259"/>
    </location>
</feature>
<keyword evidence="1" id="KW-0812">Transmembrane</keyword>
<evidence type="ECO:0000313" key="2">
    <source>
        <dbReference type="EMBL" id="SDZ22904.1"/>
    </source>
</evidence>
<feature type="transmembrane region" description="Helical" evidence="1">
    <location>
        <begin position="361"/>
        <end position="380"/>
    </location>
</feature>
<dbReference type="RefSeq" id="WP_091731383.1">
    <property type="nucleotide sequence ID" value="NZ_FNQE01000026.1"/>
</dbReference>
<keyword evidence="1" id="KW-1133">Transmembrane helix</keyword>
<proteinExistence type="predicted"/>
<dbReference type="STRING" id="415015.SAMN05660462_02304"/>
<accession>A0A1H3RAX0</accession>
<gene>
    <name evidence="2" type="ORF">SAMN05660462_02304</name>
</gene>
<protein>
    <recommendedName>
        <fullName evidence="4">Double zinc ribbon</fullName>
    </recommendedName>
</protein>
<keyword evidence="1" id="KW-0472">Membrane</keyword>
<feature type="transmembrane region" description="Helical" evidence="1">
    <location>
        <begin position="512"/>
        <end position="535"/>
    </location>
</feature>
<feature type="transmembrane region" description="Helical" evidence="1">
    <location>
        <begin position="118"/>
        <end position="139"/>
    </location>
</feature>
<evidence type="ECO:0000313" key="3">
    <source>
        <dbReference type="Proteomes" id="UP000198625"/>
    </source>
</evidence>
<feature type="transmembrane region" description="Helical" evidence="1">
    <location>
        <begin position="328"/>
        <end position="352"/>
    </location>
</feature>
<name>A0A1H3RAX0_9FIRM</name>
<reference evidence="2 3" key="1">
    <citation type="submission" date="2016-10" db="EMBL/GenBank/DDBJ databases">
        <authorList>
            <person name="de Groot N.N."/>
        </authorList>
    </citation>
    <scope>NUCLEOTIDE SEQUENCE [LARGE SCALE GENOMIC DNA]</scope>
    <source>
        <strain evidence="2 3">DSM 21650</strain>
    </source>
</reference>
<feature type="transmembrane region" description="Helical" evidence="1">
    <location>
        <begin position="280"/>
        <end position="304"/>
    </location>
</feature>
<dbReference type="OrthoDB" id="9788304at2"/>
<feature type="transmembrane region" description="Helical" evidence="1">
    <location>
        <begin position="453"/>
        <end position="475"/>
    </location>
</feature>
<evidence type="ECO:0000256" key="1">
    <source>
        <dbReference type="SAM" id="Phobius"/>
    </source>
</evidence>
<evidence type="ECO:0008006" key="4">
    <source>
        <dbReference type="Google" id="ProtNLM"/>
    </source>
</evidence>